<proteinExistence type="inferred from homology"/>
<keyword evidence="11" id="KW-1185">Reference proteome</keyword>
<protein>
    <recommendedName>
        <fullName evidence="7">Bacterioferritin-associated ferredoxin</fullName>
    </recommendedName>
</protein>
<dbReference type="PANTHER" id="PTHR37424">
    <property type="entry name" value="BACTERIOFERRITIN-ASSOCIATED FERREDOXIN"/>
    <property type="match status" value="1"/>
</dbReference>
<keyword evidence="5" id="KW-0408">Iron</keyword>
<accession>A0A1M7Q0Z3</accession>
<dbReference type="InterPro" id="IPR052371">
    <property type="entry name" value="BFD-associated_ferredoxin"/>
</dbReference>
<dbReference type="EMBL" id="FRCX01000006">
    <property type="protein sequence ID" value="SHN23745.1"/>
    <property type="molecule type" value="Genomic_DNA"/>
</dbReference>
<keyword evidence="3" id="KW-0479">Metal-binding</keyword>
<gene>
    <name evidence="10" type="ORF">SAMN05192549_10654</name>
</gene>
<evidence type="ECO:0000256" key="7">
    <source>
        <dbReference type="ARBA" id="ARBA00039386"/>
    </source>
</evidence>
<evidence type="ECO:0000313" key="10">
    <source>
        <dbReference type="EMBL" id="SHN23745.1"/>
    </source>
</evidence>
<evidence type="ECO:0000256" key="6">
    <source>
        <dbReference type="ARBA" id="ARBA00023014"/>
    </source>
</evidence>
<keyword evidence="1" id="KW-0813">Transport</keyword>
<organism evidence="10 11">
    <name type="scientific">Duganella sacchari</name>
    <dbReference type="NCBI Taxonomy" id="551987"/>
    <lineage>
        <taxon>Bacteria</taxon>
        <taxon>Pseudomonadati</taxon>
        <taxon>Pseudomonadota</taxon>
        <taxon>Betaproteobacteria</taxon>
        <taxon>Burkholderiales</taxon>
        <taxon>Oxalobacteraceae</taxon>
        <taxon>Telluria group</taxon>
        <taxon>Duganella</taxon>
    </lineage>
</organism>
<evidence type="ECO:0000256" key="5">
    <source>
        <dbReference type="ARBA" id="ARBA00023004"/>
    </source>
</evidence>
<dbReference type="AlphaFoldDB" id="A0A1M7Q0Z3"/>
<evidence type="ECO:0000259" key="9">
    <source>
        <dbReference type="Pfam" id="PF04324"/>
    </source>
</evidence>
<dbReference type="STRING" id="551987.SAMN05192549_10654"/>
<sequence>MIVCVCNNISDREIRQAMELGITSMEELRGALGVATCCGQCFSCAEELLNDHLAAQAAAELKETVLKRPAFTN</sequence>
<dbReference type="PANTHER" id="PTHR37424:SF1">
    <property type="entry name" value="BACTERIOFERRITIN-ASSOCIATED FERREDOXIN"/>
    <property type="match status" value="1"/>
</dbReference>
<evidence type="ECO:0000313" key="11">
    <source>
        <dbReference type="Proteomes" id="UP000184339"/>
    </source>
</evidence>
<dbReference type="Proteomes" id="UP000184339">
    <property type="component" value="Unassembled WGS sequence"/>
</dbReference>
<dbReference type="InterPro" id="IPR007419">
    <property type="entry name" value="BFD-like_2Fe2S-bd_dom"/>
</dbReference>
<dbReference type="GO" id="GO:0046872">
    <property type="term" value="F:metal ion binding"/>
    <property type="evidence" value="ECO:0007669"/>
    <property type="project" value="UniProtKB-KW"/>
</dbReference>
<evidence type="ECO:0000256" key="2">
    <source>
        <dbReference type="ARBA" id="ARBA00022714"/>
    </source>
</evidence>
<dbReference type="OrthoDB" id="9815350at2"/>
<feature type="domain" description="BFD-like [2Fe-2S]-binding" evidence="9">
    <location>
        <begin position="2"/>
        <end position="50"/>
    </location>
</feature>
<dbReference type="RefSeq" id="WP_072785600.1">
    <property type="nucleotide sequence ID" value="NZ_FRCX01000006.1"/>
</dbReference>
<keyword evidence="4" id="KW-0249">Electron transport</keyword>
<reference evidence="11" key="1">
    <citation type="submission" date="2016-11" db="EMBL/GenBank/DDBJ databases">
        <authorList>
            <person name="Varghese N."/>
            <person name="Submissions S."/>
        </authorList>
    </citation>
    <scope>NUCLEOTIDE SEQUENCE [LARGE SCALE GENOMIC DNA]</scope>
    <source>
        <strain evidence="11">Sac-22</strain>
    </source>
</reference>
<evidence type="ECO:0000256" key="8">
    <source>
        <dbReference type="ARBA" id="ARBA00046332"/>
    </source>
</evidence>
<keyword evidence="2" id="KW-0001">2Fe-2S</keyword>
<name>A0A1M7Q0Z3_9BURK</name>
<evidence type="ECO:0000256" key="3">
    <source>
        <dbReference type="ARBA" id="ARBA00022723"/>
    </source>
</evidence>
<keyword evidence="6" id="KW-0411">Iron-sulfur</keyword>
<dbReference type="GO" id="GO:0051537">
    <property type="term" value="F:2 iron, 2 sulfur cluster binding"/>
    <property type="evidence" value="ECO:0007669"/>
    <property type="project" value="UniProtKB-KW"/>
</dbReference>
<dbReference type="Pfam" id="PF04324">
    <property type="entry name" value="Fer2_BFD"/>
    <property type="match status" value="1"/>
</dbReference>
<evidence type="ECO:0000256" key="4">
    <source>
        <dbReference type="ARBA" id="ARBA00022982"/>
    </source>
</evidence>
<evidence type="ECO:0000256" key="1">
    <source>
        <dbReference type="ARBA" id="ARBA00022448"/>
    </source>
</evidence>
<comment type="similarity">
    <text evidence="8">Belongs to the Bfd family.</text>
</comment>
<dbReference type="InterPro" id="IPR041854">
    <property type="entry name" value="BFD-like_2Fe2S-bd_dom_sf"/>
</dbReference>
<dbReference type="Gene3D" id="1.10.10.1100">
    <property type="entry name" value="BFD-like [2Fe-2S]-binding domain"/>
    <property type="match status" value="1"/>
</dbReference>